<organism evidence="1 2">
    <name type="scientific">Aegilops tauschii subsp. strangulata</name>
    <name type="common">Goatgrass</name>
    <dbReference type="NCBI Taxonomy" id="200361"/>
    <lineage>
        <taxon>Eukaryota</taxon>
        <taxon>Viridiplantae</taxon>
        <taxon>Streptophyta</taxon>
        <taxon>Embryophyta</taxon>
        <taxon>Tracheophyta</taxon>
        <taxon>Spermatophyta</taxon>
        <taxon>Magnoliopsida</taxon>
        <taxon>Liliopsida</taxon>
        <taxon>Poales</taxon>
        <taxon>Poaceae</taxon>
        <taxon>BOP clade</taxon>
        <taxon>Pooideae</taxon>
        <taxon>Triticodae</taxon>
        <taxon>Triticeae</taxon>
        <taxon>Triticinae</taxon>
        <taxon>Aegilops</taxon>
    </lineage>
</organism>
<evidence type="ECO:0000313" key="2">
    <source>
        <dbReference type="Proteomes" id="UP000015105"/>
    </source>
</evidence>
<name>A0A453KJW2_AEGTS</name>
<dbReference type="AlphaFoldDB" id="A0A453KJW2"/>
<reference evidence="1" key="3">
    <citation type="journal article" date="2017" name="Nature">
        <title>Genome sequence of the progenitor of the wheat D genome Aegilops tauschii.</title>
        <authorList>
            <person name="Luo M.C."/>
            <person name="Gu Y.Q."/>
            <person name="Puiu D."/>
            <person name="Wang H."/>
            <person name="Twardziok S.O."/>
            <person name="Deal K.R."/>
            <person name="Huo N."/>
            <person name="Zhu T."/>
            <person name="Wang L."/>
            <person name="Wang Y."/>
            <person name="McGuire P.E."/>
            <person name="Liu S."/>
            <person name="Long H."/>
            <person name="Ramasamy R.K."/>
            <person name="Rodriguez J.C."/>
            <person name="Van S.L."/>
            <person name="Yuan L."/>
            <person name="Wang Z."/>
            <person name="Xia Z."/>
            <person name="Xiao L."/>
            <person name="Anderson O.D."/>
            <person name="Ouyang S."/>
            <person name="Liang Y."/>
            <person name="Zimin A.V."/>
            <person name="Pertea G."/>
            <person name="Qi P."/>
            <person name="Bennetzen J.L."/>
            <person name="Dai X."/>
            <person name="Dawson M.W."/>
            <person name="Muller H.G."/>
            <person name="Kugler K."/>
            <person name="Rivarola-Duarte L."/>
            <person name="Spannagl M."/>
            <person name="Mayer K.F.X."/>
            <person name="Lu F.H."/>
            <person name="Bevan M.W."/>
            <person name="Leroy P."/>
            <person name="Li P."/>
            <person name="You F.M."/>
            <person name="Sun Q."/>
            <person name="Liu Z."/>
            <person name="Lyons E."/>
            <person name="Wicker T."/>
            <person name="Salzberg S.L."/>
            <person name="Devos K.M."/>
            <person name="Dvorak J."/>
        </authorList>
    </citation>
    <scope>NUCLEOTIDE SEQUENCE [LARGE SCALE GENOMIC DNA]</scope>
    <source>
        <strain evidence="1">cv. AL8/78</strain>
    </source>
</reference>
<proteinExistence type="predicted"/>
<dbReference type="EnsemblPlants" id="AET5Gv20438300.7">
    <property type="protein sequence ID" value="AET5Gv20438300.7"/>
    <property type="gene ID" value="AET5Gv20438300"/>
</dbReference>
<protein>
    <submittedName>
        <fullName evidence="1">Uncharacterized protein</fullName>
    </submittedName>
</protein>
<dbReference type="Gramene" id="AET5Gv20438300.7">
    <property type="protein sequence ID" value="AET5Gv20438300.7"/>
    <property type="gene ID" value="AET5Gv20438300"/>
</dbReference>
<evidence type="ECO:0000313" key="1">
    <source>
        <dbReference type="EnsemblPlants" id="AET5Gv20438300.7"/>
    </source>
</evidence>
<sequence>MFSKLYITIGELRRERWQKPILRRLQPPPPVNDTNPYNVFRPREKAHRLHTRRMQRRENNIQSFEKLRLVRRNLDQAKALMGALIKREETKREVMECEVNLQRVQMQYKSMRPSLLTMGLHCQGSSKLLAGLGQVMMIMRIQMTPQLKSHIFGNLFSIIGTLITSSRQSLHCV</sequence>
<keyword evidence="2" id="KW-1185">Reference proteome</keyword>
<reference evidence="2" key="2">
    <citation type="journal article" date="2017" name="Nat. Plants">
        <title>The Aegilops tauschii genome reveals multiple impacts of transposons.</title>
        <authorList>
            <person name="Zhao G."/>
            <person name="Zou C."/>
            <person name="Li K."/>
            <person name="Wang K."/>
            <person name="Li T."/>
            <person name="Gao L."/>
            <person name="Zhang X."/>
            <person name="Wang H."/>
            <person name="Yang Z."/>
            <person name="Liu X."/>
            <person name="Jiang W."/>
            <person name="Mao L."/>
            <person name="Kong X."/>
            <person name="Jiao Y."/>
            <person name="Jia J."/>
        </authorList>
    </citation>
    <scope>NUCLEOTIDE SEQUENCE [LARGE SCALE GENOMIC DNA]</scope>
    <source>
        <strain evidence="2">cv. AL8/78</strain>
    </source>
</reference>
<dbReference type="Proteomes" id="UP000015105">
    <property type="component" value="Chromosome 5D"/>
</dbReference>
<dbReference type="GO" id="GO:0035267">
    <property type="term" value="C:NuA4 histone acetyltransferase complex"/>
    <property type="evidence" value="ECO:0007669"/>
    <property type="project" value="InterPro"/>
</dbReference>
<dbReference type="InterPro" id="IPR024943">
    <property type="entry name" value="Enhancer_polycomb"/>
</dbReference>
<dbReference type="GO" id="GO:0006357">
    <property type="term" value="P:regulation of transcription by RNA polymerase II"/>
    <property type="evidence" value="ECO:0007669"/>
    <property type="project" value="InterPro"/>
</dbReference>
<reference evidence="1" key="4">
    <citation type="submission" date="2019-03" db="UniProtKB">
        <authorList>
            <consortium name="EnsemblPlants"/>
        </authorList>
    </citation>
    <scope>IDENTIFICATION</scope>
</reference>
<reference evidence="2" key="1">
    <citation type="journal article" date="2014" name="Science">
        <title>Ancient hybridizations among the ancestral genomes of bread wheat.</title>
        <authorList>
            <consortium name="International Wheat Genome Sequencing Consortium,"/>
            <person name="Marcussen T."/>
            <person name="Sandve S.R."/>
            <person name="Heier L."/>
            <person name="Spannagl M."/>
            <person name="Pfeifer M."/>
            <person name="Jakobsen K.S."/>
            <person name="Wulff B.B."/>
            <person name="Steuernagel B."/>
            <person name="Mayer K.F."/>
            <person name="Olsen O.A."/>
        </authorList>
    </citation>
    <scope>NUCLEOTIDE SEQUENCE [LARGE SCALE GENOMIC DNA]</scope>
    <source>
        <strain evidence="2">cv. AL8/78</strain>
    </source>
</reference>
<reference evidence="1" key="5">
    <citation type="journal article" date="2021" name="G3 (Bethesda)">
        <title>Aegilops tauschii genome assembly Aet v5.0 features greater sequence contiguity and improved annotation.</title>
        <authorList>
            <person name="Wang L."/>
            <person name="Zhu T."/>
            <person name="Rodriguez J.C."/>
            <person name="Deal K.R."/>
            <person name="Dubcovsky J."/>
            <person name="McGuire P.E."/>
            <person name="Lux T."/>
            <person name="Spannagl M."/>
            <person name="Mayer K.F.X."/>
            <person name="Baldrich P."/>
            <person name="Meyers B.C."/>
            <person name="Huo N."/>
            <person name="Gu Y.Q."/>
            <person name="Zhou H."/>
            <person name="Devos K.M."/>
            <person name="Bennetzen J.L."/>
            <person name="Unver T."/>
            <person name="Budak H."/>
            <person name="Gulick P.J."/>
            <person name="Galiba G."/>
            <person name="Kalapos B."/>
            <person name="Nelson D.R."/>
            <person name="Li P."/>
            <person name="You F.M."/>
            <person name="Luo M.C."/>
            <person name="Dvorak J."/>
        </authorList>
    </citation>
    <scope>NUCLEOTIDE SEQUENCE [LARGE SCALE GENOMIC DNA]</scope>
    <source>
        <strain evidence="1">cv. AL8/78</strain>
    </source>
</reference>
<accession>A0A453KJW2</accession>
<dbReference type="PANTHER" id="PTHR14898">
    <property type="entry name" value="ENHANCER OF POLYCOMB"/>
    <property type="match status" value="1"/>
</dbReference>